<keyword evidence="3 6" id="KW-0808">Transferase</keyword>
<feature type="active site" evidence="7">
    <location>
        <position position="394"/>
    </location>
</feature>
<keyword evidence="2 6" id="KW-0489">Methyltransferase</keyword>
<dbReference type="SUPFAM" id="SSF53335">
    <property type="entry name" value="S-adenosyl-L-methionine-dependent methyltransferases"/>
    <property type="match status" value="1"/>
</dbReference>
<dbReference type="SUPFAM" id="SSF50249">
    <property type="entry name" value="Nucleic acid-binding proteins"/>
    <property type="match status" value="1"/>
</dbReference>
<dbReference type="AlphaFoldDB" id="A0A1Y6CGJ1"/>
<dbReference type="EMBL" id="FWZX01000023">
    <property type="protein sequence ID" value="SMF60761.1"/>
    <property type="molecule type" value="Genomic_DNA"/>
</dbReference>
<dbReference type="InterPro" id="IPR002792">
    <property type="entry name" value="TRAM_dom"/>
</dbReference>
<keyword evidence="5" id="KW-0411">Iron-sulfur</keyword>
<dbReference type="GO" id="GO:0070475">
    <property type="term" value="P:rRNA base methylation"/>
    <property type="evidence" value="ECO:0007669"/>
    <property type="project" value="TreeGrafter"/>
</dbReference>
<dbReference type="RefSeq" id="WP_218822913.1">
    <property type="nucleotide sequence ID" value="NZ_FWZX01000023.1"/>
</dbReference>
<feature type="binding site" evidence="6">
    <location>
        <position position="320"/>
    </location>
    <ligand>
        <name>S-adenosyl-L-methionine</name>
        <dbReference type="ChEBI" id="CHEBI:59789"/>
    </ligand>
</feature>
<name>A0A1Y6CGJ1_9PROT</name>
<evidence type="ECO:0000256" key="2">
    <source>
        <dbReference type="ARBA" id="ARBA00022603"/>
    </source>
</evidence>
<dbReference type="InterPro" id="IPR029063">
    <property type="entry name" value="SAM-dependent_MTases_sf"/>
</dbReference>
<dbReference type="PANTHER" id="PTHR11061">
    <property type="entry name" value="RNA M5U METHYLTRANSFERASE"/>
    <property type="match status" value="1"/>
</dbReference>
<dbReference type="PANTHER" id="PTHR11061:SF49">
    <property type="entry name" value="23S RRNA (URACIL(1939)-C(5))-METHYLTRANSFERASE RLMD"/>
    <property type="match status" value="1"/>
</dbReference>
<sequence>MRRHARPGGGRQVEVTIEGLGGRGDGVATWQGSPVFVAQTVVGDRLKVKLTSEKAGGWRGEPVELIEEGPGRQDPVCGHFGPCGACQLQQLDDGLYAEWKRGLVLDALARQQLEAAEVAPLVRVPPCSRRRASLAALRLGRRALLGFHERMSHRVVDLSECHVLRPEIFALLAPLRELLAVLLRDGESGEVMVTLTENGCDLLLTLPRAPDLAGRQAATAFAEAQDVARLSAQAKGETEPEPLCLRRPPLLTFRAPGKDVPVTPPPGGFVQPSAEGEAALRDAVLGALPEALGRVADLFCGCGTFSFALLAKASGVLAVEGDEPSLAALWTAARHGGLAGPLDIASRDLARQPLRPEELAGFDAVVFDPPRAGAREQAQHLAASAVPRIVAVSCNPVSFARDARILVEGGYRLERIVPVDQFPWTAHLELVAGFRRP</sequence>
<evidence type="ECO:0000256" key="1">
    <source>
        <dbReference type="ARBA" id="ARBA00022485"/>
    </source>
</evidence>
<dbReference type="InterPro" id="IPR030390">
    <property type="entry name" value="MeTrfase_TrmA_AS"/>
</dbReference>
<dbReference type="Gene3D" id="2.40.50.140">
    <property type="entry name" value="Nucleic acid-binding proteins"/>
    <property type="match status" value="1"/>
</dbReference>
<dbReference type="InterPro" id="IPR030391">
    <property type="entry name" value="MeTrfase_TrmA_CS"/>
</dbReference>
<comment type="similarity">
    <text evidence="6">Belongs to the class I-like SAM-binding methyltransferase superfamily. RNA M5U methyltransferase family.</text>
</comment>
<dbReference type="PROSITE" id="PS01230">
    <property type="entry name" value="TRMA_1"/>
    <property type="match status" value="1"/>
</dbReference>
<evidence type="ECO:0000259" key="8">
    <source>
        <dbReference type="PROSITE" id="PS50926"/>
    </source>
</evidence>
<keyword evidence="1" id="KW-0408">Iron</keyword>
<dbReference type="Proteomes" id="UP000192917">
    <property type="component" value="Unassembled WGS sequence"/>
</dbReference>
<dbReference type="InterPro" id="IPR012340">
    <property type="entry name" value="NA-bd_OB-fold"/>
</dbReference>
<feature type="domain" description="TRAM" evidence="8">
    <location>
        <begin position="6"/>
        <end position="64"/>
    </location>
</feature>
<keyword evidence="1" id="KW-0004">4Fe-4S</keyword>
<dbReference type="CDD" id="cd02440">
    <property type="entry name" value="AdoMet_MTases"/>
    <property type="match status" value="1"/>
</dbReference>
<dbReference type="Gene3D" id="2.40.50.1070">
    <property type="match status" value="1"/>
</dbReference>
<proteinExistence type="inferred from homology"/>
<keyword evidence="1" id="KW-0479">Metal-binding</keyword>
<keyword evidence="10" id="KW-1185">Reference proteome</keyword>
<dbReference type="Pfam" id="PF05958">
    <property type="entry name" value="tRNA_U5-meth_tr"/>
    <property type="match status" value="1"/>
</dbReference>
<feature type="binding site" evidence="6">
    <location>
        <position position="368"/>
    </location>
    <ligand>
        <name>S-adenosyl-L-methionine</name>
        <dbReference type="ChEBI" id="CHEBI:59789"/>
    </ligand>
</feature>
<protein>
    <submittedName>
        <fullName evidence="9">23S rRNA m(5)U-1939 methyltransferase</fullName>
    </submittedName>
</protein>
<dbReference type="GO" id="GO:0051539">
    <property type="term" value="F:4 iron, 4 sulfur cluster binding"/>
    <property type="evidence" value="ECO:0007669"/>
    <property type="project" value="UniProtKB-KW"/>
</dbReference>
<reference evidence="9 10" key="1">
    <citation type="submission" date="2017-04" db="EMBL/GenBank/DDBJ databases">
        <authorList>
            <person name="Afonso C.L."/>
            <person name="Miller P.J."/>
            <person name="Scott M.A."/>
            <person name="Spackman E."/>
            <person name="Goraichik I."/>
            <person name="Dimitrov K.M."/>
            <person name="Suarez D.L."/>
            <person name="Swayne D.E."/>
        </authorList>
    </citation>
    <scope>NUCLEOTIDE SEQUENCE [LARGE SCALE GENOMIC DNA]</scope>
    <source>
        <strain evidence="9 10">USBA 355</strain>
    </source>
</reference>
<evidence type="ECO:0000313" key="9">
    <source>
        <dbReference type="EMBL" id="SMF60761.1"/>
    </source>
</evidence>
<accession>A0A1Y6CGJ1</accession>
<evidence type="ECO:0000256" key="3">
    <source>
        <dbReference type="ARBA" id="ARBA00022679"/>
    </source>
</evidence>
<feature type="binding site" evidence="6">
    <location>
        <position position="299"/>
    </location>
    <ligand>
        <name>S-adenosyl-L-methionine</name>
        <dbReference type="ChEBI" id="CHEBI:59789"/>
    </ligand>
</feature>
<dbReference type="PROSITE" id="PS50926">
    <property type="entry name" value="TRAM"/>
    <property type="match status" value="1"/>
</dbReference>
<evidence type="ECO:0000256" key="6">
    <source>
        <dbReference type="PROSITE-ProRule" id="PRU01024"/>
    </source>
</evidence>
<dbReference type="PROSITE" id="PS51687">
    <property type="entry name" value="SAM_MT_RNA_M5U"/>
    <property type="match status" value="1"/>
</dbReference>
<dbReference type="GO" id="GO:0070041">
    <property type="term" value="F:rRNA (uridine-C5-)-methyltransferase activity"/>
    <property type="evidence" value="ECO:0007669"/>
    <property type="project" value="TreeGrafter"/>
</dbReference>
<gene>
    <name evidence="9" type="ORF">SAMN05428998_12388</name>
</gene>
<evidence type="ECO:0000256" key="4">
    <source>
        <dbReference type="ARBA" id="ARBA00022691"/>
    </source>
</evidence>
<feature type="active site" description="Nucleophile" evidence="6">
    <location>
        <position position="394"/>
    </location>
</feature>
<dbReference type="InterPro" id="IPR010280">
    <property type="entry name" value="U5_MeTrfase_fam"/>
</dbReference>
<feature type="binding site" evidence="6">
    <location>
        <position position="271"/>
    </location>
    <ligand>
        <name>S-adenosyl-L-methionine</name>
        <dbReference type="ChEBI" id="CHEBI:59789"/>
    </ligand>
</feature>
<evidence type="ECO:0000256" key="7">
    <source>
        <dbReference type="PROSITE-ProRule" id="PRU10015"/>
    </source>
</evidence>
<dbReference type="STRING" id="560819.SAMN05428998_12388"/>
<evidence type="ECO:0000313" key="10">
    <source>
        <dbReference type="Proteomes" id="UP000192917"/>
    </source>
</evidence>
<organism evidence="9 10">
    <name type="scientific">Tistlia consotensis USBA 355</name>
    <dbReference type="NCBI Taxonomy" id="560819"/>
    <lineage>
        <taxon>Bacteria</taxon>
        <taxon>Pseudomonadati</taxon>
        <taxon>Pseudomonadota</taxon>
        <taxon>Alphaproteobacteria</taxon>
        <taxon>Rhodospirillales</taxon>
        <taxon>Rhodovibrionaceae</taxon>
        <taxon>Tistlia</taxon>
    </lineage>
</organism>
<dbReference type="Gene3D" id="3.40.50.150">
    <property type="entry name" value="Vaccinia Virus protein VP39"/>
    <property type="match status" value="1"/>
</dbReference>
<evidence type="ECO:0000256" key="5">
    <source>
        <dbReference type="ARBA" id="ARBA00023014"/>
    </source>
</evidence>
<keyword evidence="4 6" id="KW-0949">S-adenosyl-L-methionine</keyword>
<dbReference type="PROSITE" id="PS01231">
    <property type="entry name" value="TRMA_2"/>
    <property type="match status" value="1"/>
</dbReference>